<sequence length="218" mass="24824">MASQTSKVDDTKNGDSGFVSLTCDSIEIDDTENRDPAPESVKDEELFIKWRNFLKEAFTPDEDGDTYLIIQIRQKNIQEAKNLINLNFRFGSKQNLDIKNKRKSSALHLALNQHDILPALICAGADLSVKDNKGHNIFHLIAITQNTEALRIILSFGQRTNQIEKIKELVNSPNYEGIPAYFLAIRYHYRKMIVLMSDNGFIDNNAKEKISTDSLDYD</sequence>
<organism evidence="3 4">
    <name type="scientific">Hydra vulgaris</name>
    <name type="common">Hydra</name>
    <name type="synonym">Hydra attenuata</name>
    <dbReference type="NCBI Taxonomy" id="6087"/>
    <lineage>
        <taxon>Eukaryota</taxon>
        <taxon>Metazoa</taxon>
        <taxon>Cnidaria</taxon>
        <taxon>Hydrozoa</taxon>
        <taxon>Hydroidolina</taxon>
        <taxon>Anthoathecata</taxon>
        <taxon>Aplanulata</taxon>
        <taxon>Hydridae</taxon>
        <taxon>Hydra</taxon>
    </lineage>
</organism>
<reference evidence="4" key="1">
    <citation type="submission" date="2025-08" db="UniProtKB">
        <authorList>
            <consortium name="RefSeq"/>
        </authorList>
    </citation>
    <scope>IDENTIFICATION</scope>
</reference>
<dbReference type="PANTHER" id="PTHR46680:SF3">
    <property type="entry name" value="NF-KAPPA-B INHIBITOR CACTUS"/>
    <property type="match status" value="1"/>
</dbReference>
<gene>
    <name evidence="4" type="primary">LOC136084478</name>
</gene>
<dbReference type="RefSeq" id="XP_065660540.1">
    <property type="nucleotide sequence ID" value="XM_065804468.1"/>
</dbReference>
<evidence type="ECO:0000313" key="4">
    <source>
        <dbReference type="RefSeq" id="XP_065660540.1"/>
    </source>
</evidence>
<keyword evidence="1" id="KW-0677">Repeat</keyword>
<dbReference type="GeneID" id="136084478"/>
<name>A0ABM4CFR0_HYDVU</name>
<dbReference type="InterPro" id="IPR036770">
    <property type="entry name" value="Ankyrin_rpt-contain_sf"/>
</dbReference>
<dbReference type="InterPro" id="IPR051070">
    <property type="entry name" value="NF-kappa-B_inhibitor"/>
</dbReference>
<dbReference type="Gene3D" id="1.25.40.20">
    <property type="entry name" value="Ankyrin repeat-containing domain"/>
    <property type="match status" value="1"/>
</dbReference>
<proteinExistence type="predicted"/>
<keyword evidence="2" id="KW-0040">ANK repeat</keyword>
<evidence type="ECO:0000256" key="2">
    <source>
        <dbReference type="ARBA" id="ARBA00023043"/>
    </source>
</evidence>
<dbReference type="SUPFAM" id="SSF48403">
    <property type="entry name" value="Ankyrin repeat"/>
    <property type="match status" value="1"/>
</dbReference>
<evidence type="ECO:0000313" key="3">
    <source>
        <dbReference type="Proteomes" id="UP001652625"/>
    </source>
</evidence>
<protein>
    <submittedName>
        <fullName evidence="4">Uncharacterized protein LOC136084478 isoform X1</fullName>
    </submittedName>
</protein>
<dbReference type="Proteomes" id="UP001652625">
    <property type="component" value="Chromosome 09"/>
</dbReference>
<dbReference type="PANTHER" id="PTHR46680">
    <property type="entry name" value="NF-KAPPA-B INHIBITOR ALPHA"/>
    <property type="match status" value="1"/>
</dbReference>
<evidence type="ECO:0000256" key="1">
    <source>
        <dbReference type="ARBA" id="ARBA00022737"/>
    </source>
</evidence>
<keyword evidence="3" id="KW-1185">Reference proteome</keyword>
<accession>A0ABM4CFR0</accession>